<organism evidence="13 14">
    <name type="scientific">Poritiphilus flavus</name>
    <dbReference type="NCBI Taxonomy" id="2697053"/>
    <lineage>
        <taxon>Bacteria</taxon>
        <taxon>Pseudomonadati</taxon>
        <taxon>Bacteroidota</taxon>
        <taxon>Flavobacteriia</taxon>
        <taxon>Flavobacteriales</taxon>
        <taxon>Flavobacteriaceae</taxon>
        <taxon>Poritiphilus</taxon>
    </lineage>
</organism>
<keyword evidence="5" id="KW-0256">Endoplasmic reticulum</keyword>
<sequence length="1705" mass="185150">MKNFTFSAILIFLFSFQIYAQHNNASNLQEKTLPPLTCDAPIDPAWLLAAEKRILTTKVLEESTVRVAYLIPSNRTPQAKGVEALQLIIRTGRDFFKKQMAHNGLPPKTFRYETKADGETPLIHVVHIPETDAQIEGNSDIDAWNNKISAAINAGLGVWQRGEIWILVSETHMQQPNSSIIAGGALGASFGNADDPGVATMTSTFLTPVAHGALTDNRPYDGMLIPEIGPYPLKQSISFHPGDRSTMSSIASVTVGAFWHELMHAFGIGHHDFRNDANFHGNLMGNGFRGVRGHLYPKQYPNDYTRLAFASAQALNTNHYFNTGKQRNRVDNVSFTLQSNAPQDGKLVFNITASDSDGLSMLHLFGIPGYSVENVLSGTSFNGQITIPYFNPGIMTDFRLKLYDKEGNKVENTVEVTPATGINRAPWPYMRFIPPIGETGDNFSLDAGHSRDPDSNTPLSFEWDFNNDGVYDTPPDQSSLTTVNLPGGNHLIRLRLTDPSGAQTVSTPMALHVSGETPPQSDITFTLINADTDEDLFDLKDGMQIDIDKLPTLHLDIRANTSTDVESVELSITSSGNVQELNNIRTESLLPYAFFQDLPIGDYMGATFFDADFTISAVPYSQDNLGGVAGTPVELTFEIAGYCQEATDRSIVEAFDADCNGEGGHAILITTLAISDEDAPNWERDEHGDYVRYHEPGTYEVTVGNEPGCTRTIEYTIGIDPNNCPPGGFQLRINTGGSEIDYNGDTFMADSYFDTGRTLVRPQTGLPEPYQSFRFSPSQQMSYNIPVPDGEYTVNLHFAELWFGATGGGTGGVGKRVFDVNIEGQLAEDNLDVYAEVGAEAILVKSHTVTVTDGAMSIDFSSLDVDGGERHPIINAIEILGETIGPVDPIISSLTLILDDGFSHGINLTESRVMYSGCTTCNSRFVANVNEGVGSVHFELKGRINLEETINDVPGDSQLFFEGSDYILPPGAYTLTATPYSAANKGGAMGQSITANFNAQDGIFTVLRITDATSCTSADGSAIILTGGSIPDNDATWSHDPLLRGPFAADLAPGNYRVTIHWGFIGSSSDVVFDYEIKSLDGEDCPDTNDFVLRINTGGSEVEYKSEAFMADSYFDMGRTLVRPQTGLPEPYQSFRFSPSQQMSYNIPVPDGEYTVNLHFAELWFGATGGGSPGIGRRVFDVSIEGELKEDNLDIYSLVGSEAMLVRTHNVTVTDGAMSIDFSSLDVDGGERHPIINAIEILGKTIGPVDPIISNLTLILDDGSSRSINLTGSRLMYSGCTTCNSRFVANVNEGVGSVHFELKGRINLEETINDVPGDSQLFFEGSDYILPPGAYTLTATPYSAANKGGAMGQSITANFNAQDGIFTVLRITDATSCTSADGSAIILTGGSIPDNDATWSHDPLLRGPFAADLAPGNYRVTIHWGFIGSSSDVVFDYEIKSLDGEDCPDTNDFVLRINTGGSEVEYKSEAFMADSYFDTGRTLVRPQTGLPEPYQSFRFSPSQQMSYNIPVPDGEYTVNLHFAELWFGATGGGLPGIGRRVFDVSIEGELKEDNLDVYSLVGSEAMLVRTHNVTVSGGVLDIDFSSLTTDGGVRHPIINAIEILGSNNGAPAKLASSKPISDNTMRIAPNPVMATTSLNFEKPVQLLKIQVFDVMGRLVRHYTDMGMSANSTYLLNTGELPPGTYFINSYDVQGNRYQKQIVVKR</sequence>
<comment type="similarity">
    <text evidence="2">Belongs to the malectin family.</text>
</comment>
<evidence type="ECO:0000256" key="3">
    <source>
        <dbReference type="ARBA" id="ARBA00022692"/>
    </source>
</evidence>
<dbReference type="RefSeq" id="WP_161437060.1">
    <property type="nucleotide sequence ID" value="NZ_WXYO01000008.1"/>
</dbReference>
<keyword evidence="14" id="KW-1185">Reference proteome</keyword>
<evidence type="ECO:0000313" key="14">
    <source>
        <dbReference type="Proteomes" id="UP000475249"/>
    </source>
</evidence>
<keyword evidence="6" id="KW-1133">Transmembrane helix</keyword>
<dbReference type="SUPFAM" id="SSF49299">
    <property type="entry name" value="PKD domain"/>
    <property type="match status" value="1"/>
</dbReference>
<feature type="chain" id="PRO_5026655602" evidence="10">
    <location>
        <begin position="21"/>
        <end position="1705"/>
    </location>
</feature>
<comment type="caution">
    <text evidence="13">The sequence shown here is derived from an EMBL/GenBank/DDBJ whole genome shotgun (WGS) entry which is preliminary data.</text>
</comment>
<evidence type="ECO:0000256" key="8">
    <source>
        <dbReference type="ARBA" id="ARBA00023180"/>
    </source>
</evidence>
<dbReference type="GO" id="GO:0030246">
    <property type="term" value="F:carbohydrate binding"/>
    <property type="evidence" value="ECO:0007669"/>
    <property type="project" value="InterPro"/>
</dbReference>
<dbReference type="Pfam" id="PF18962">
    <property type="entry name" value="Por_Secre_tail"/>
    <property type="match status" value="1"/>
</dbReference>
<keyword evidence="4 10" id="KW-0732">Signal</keyword>
<evidence type="ECO:0000256" key="9">
    <source>
        <dbReference type="ARBA" id="ARBA00023277"/>
    </source>
</evidence>
<dbReference type="NCBIfam" id="TIGR04183">
    <property type="entry name" value="Por_Secre_tail"/>
    <property type="match status" value="1"/>
</dbReference>
<gene>
    <name evidence="13" type="ORF">GTQ38_18620</name>
</gene>
<accession>A0A6L9EH54</accession>
<keyword evidence="8" id="KW-0325">Glycoprotein</keyword>
<keyword evidence="3" id="KW-0812">Transmembrane</keyword>
<comment type="subcellular location">
    <subcellularLocation>
        <location evidence="1">Endoplasmic reticulum membrane</location>
        <topology evidence="1">Single-pass type I membrane protein</topology>
    </subcellularLocation>
</comment>
<dbReference type="PANTHER" id="PTHR13460:SF0">
    <property type="entry name" value="MALECTIN"/>
    <property type="match status" value="1"/>
</dbReference>
<dbReference type="EMBL" id="WXYO01000008">
    <property type="protein sequence ID" value="NAS14031.1"/>
    <property type="molecule type" value="Genomic_DNA"/>
</dbReference>
<dbReference type="SUPFAM" id="SSF49785">
    <property type="entry name" value="Galactose-binding domain-like"/>
    <property type="match status" value="3"/>
</dbReference>
<feature type="signal peptide" evidence="10">
    <location>
        <begin position="1"/>
        <end position="20"/>
    </location>
</feature>
<feature type="domain" description="Malectin" evidence="11">
    <location>
        <begin position="1092"/>
        <end position="1239"/>
    </location>
</feature>
<evidence type="ECO:0000256" key="2">
    <source>
        <dbReference type="ARBA" id="ARBA00009141"/>
    </source>
</evidence>
<protein>
    <submittedName>
        <fullName evidence="13">T9SS type A sorting domain-containing protein</fullName>
    </submittedName>
</protein>
<evidence type="ECO:0000256" key="7">
    <source>
        <dbReference type="ARBA" id="ARBA00023136"/>
    </source>
</evidence>
<feature type="domain" description="Secretion system C-terminal sorting" evidence="12">
    <location>
        <begin position="1628"/>
        <end position="1702"/>
    </location>
</feature>
<reference evidence="13 14" key="1">
    <citation type="submission" date="2020-01" db="EMBL/GenBank/DDBJ databases">
        <title>Bacteria diversity of Porities sp.</title>
        <authorList>
            <person name="Wang G."/>
        </authorList>
    </citation>
    <scope>NUCLEOTIDE SEQUENCE [LARGE SCALE GENOMIC DNA]</scope>
    <source>
        <strain evidence="13 14">R33</strain>
    </source>
</reference>
<dbReference type="InterPro" id="IPR026444">
    <property type="entry name" value="Secre_tail"/>
</dbReference>
<dbReference type="Pfam" id="PF11721">
    <property type="entry name" value="Malectin"/>
    <property type="match status" value="3"/>
</dbReference>
<evidence type="ECO:0000256" key="1">
    <source>
        <dbReference type="ARBA" id="ARBA00004115"/>
    </source>
</evidence>
<evidence type="ECO:0000256" key="4">
    <source>
        <dbReference type="ARBA" id="ARBA00022729"/>
    </source>
</evidence>
<proteinExistence type="inferred from homology"/>
<keyword evidence="9" id="KW-0119">Carbohydrate metabolism</keyword>
<dbReference type="InterPro" id="IPR021720">
    <property type="entry name" value="Malectin_dom"/>
</dbReference>
<dbReference type="Gene3D" id="2.60.120.430">
    <property type="entry name" value="Galactose-binding lectin"/>
    <property type="match status" value="3"/>
</dbReference>
<evidence type="ECO:0000256" key="5">
    <source>
        <dbReference type="ARBA" id="ARBA00022824"/>
    </source>
</evidence>
<dbReference type="InterPro" id="IPR008979">
    <property type="entry name" value="Galactose-bd-like_sf"/>
</dbReference>
<feature type="domain" description="Malectin" evidence="11">
    <location>
        <begin position="1454"/>
        <end position="1601"/>
    </location>
</feature>
<dbReference type="InterPro" id="IPR039155">
    <property type="entry name" value="MLEC"/>
</dbReference>
<name>A0A6L9EH54_9FLAO</name>
<dbReference type="InterPro" id="IPR013783">
    <property type="entry name" value="Ig-like_fold"/>
</dbReference>
<evidence type="ECO:0000256" key="6">
    <source>
        <dbReference type="ARBA" id="ARBA00022989"/>
    </source>
</evidence>
<dbReference type="GO" id="GO:0016020">
    <property type="term" value="C:membrane"/>
    <property type="evidence" value="ECO:0007669"/>
    <property type="project" value="TreeGrafter"/>
</dbReference>
<dbReference type="Proteomes" id="UP000475249">
    <property type="component" value="Unassembled WGS sequence"/>
</dbReference>
<keyword evidence="7" id="KW-0472">Membrane</keyword>
<dbReference type="Gene3D" id="2.60.40.10">
    <property type="entry name" value="Immunoglobulins"/>
    <property type="match status" value="1"/>
</dbReference>
<feature type="domain" description="Malectin" evidence="11">
    <location>
        <begin position="730"/>
        <end position="877"/>
    </location>
</feature>
<evidence type="ECO:0000313" key="13">
    <source>
        <dbReference type="EMBL" id="NAS14031.1"/>
    </source>
</evidence>
<dbReference type="InterPro" id="IPR035986">
    <property type="entry name" value="PKD_dom_sf"/>
</dbReference>
<evidence type="ECO:0000259" key="12">
    <source>
        <dbReference type="Pfam" id="PF18962"/>
    </source>
</evidence>
<evidence type="ECO:0000259" key="11">
    <source>
        <dbReference type="Pfam" id="PF11721"/>
    </source>
</evidence>
<dbReference type="PANTHER" id="PTHR13460">
    <property type="match status" value="1"/>
</dbReference>
<evidence type="ECO:0000256" key="10">
    <source>
        <dbReference type="SAM" id="SignalP"/>
    </source>
</evidence>